<reference evidence="1" key="2">
    <citation type="journal article" date="2015" name="Data Brief">
        <title>Shoot transcriptome of the giant reed, Arundo donax.</title>
        <authorList>
            <person name="Barrero R.A."/>
            <person name="Guerrero F.D."/>
            <person name="Moolhuijzen P."/>
            <person name="Goolsby J.A."/>
            <person name="Tidwell J."/>
            <person name="Bellgard S.E."/>
            <person name="Bellgard M.I."/>
        </authorList>
    </citation>
    <scope>NUCLEOTIDE SEQUENCE</scope>
    <source>
        <tissue evidence="1">Shoot tissue taken approximately 20 cm above the soil surface</tissue>
    </source>
</reference>
<evidence type="ECO:0000313" key="1">
    <source>
        <dbReference type="EMBL" id="JAD96999.1"/>
    </source>
</evidence>
<protein>
    <submittedName>
        <fullName evidence="1">Uncharacterized protein</fullName>
    </submittedName>
</protein>
<sequence>MHINQIFSTLRSN</sequence>
<reference evidence="1" key="1">
    <citation type="submission" date="2014-09" db="EMBL/GenBank/DDBJ databases">
        <authorList>
            <person name="Magalhaes I.L.F."/>
            <person name="Oliveira U."/>
            <person name="Santos F.R."/>
            <person name="Vidigal T.H.D.A."/>
            <person name="Brescovit A.D."/>
            <person name="Santos A.J."/>
        </authorList>
    </citation>
    <scope>NUCLEOTIDE SEQUENCE</scope>
    <source>
        <tissue evidence="1">Shoot tissue taken approximately 20 cm above the soil surface</tissue>
    </source>
</reference>
<proteinExistence type="predicted"/>
<organism evidence="1">
    <name type="scientific">Arundo donax</name>
    <name type="common">Giant reed</name>
    <name type="synonym">Donax arundinaceus</name>
    <dbReference type="NCBI Taxonomy" id="35708"/>
    <lineage>
        <taxon>Eukaryota</taxon>
        <taxon>Viridiplantae</taxon>
        <taxon>Streptophyta</taxon>
        <taxon>Embryophyta</taxon>
        <taxon>Tracheophyta</taxon>
        <taxon>Spermatophyta</taxon>
        <taxon>Magnoliopsida</taxon>
        <taxon>Liliopsida</taxon>
        <taxon>Poales</taxon>
        <taxon>Poaceae</taxon>
        <taxon>PACMAD clade</taxon>
        <taxon>Arundinoideae</taxon>
        <taxon>Arundineae</taxon>
        <taxon>Arundo</taxon>
    </lineage>
</organism>
<dbReference type="EMBL" id="GBRH01200896">
    <property type="protein sequence ID" value="JAD96999.1"/>
    <property type="molecule type" value="Transcribed_RNA"/>
</dbReference>
<accession>A0A0A9E8A3</accession>
<name>A0A0A9E8A3_ARUDO</name>